<dbReference type="Gene3D" id="2.30.30.60">
    <property type="match status" value="1"/>
</dbReference>
<evidence type="ECO:0000256" key="5">
    <source>
        <dbReference type="ARBA" id="ARBA00022989"/>
    </source>
</evidence>
<evidence type="ECO:0000256" key="1">
    <source>
        <dbReference type="ARBA" id="ARBA00004651"/>
    </source>
</evidence>
<keyword evidence="5 8" id="KW-1133">Transmembrane helix</keyword>
<name>A0ABD5Y244_9EURY</name>
<dbReference type="InterPro" id="IPR011066">
    <property type="entry name" value="MscS_channel_C_sf"/>
</dbReference>
<dbReference type="AlphaFoldDB" id="A0ABD5Y244"/>
<reference evidence="11 12" key="1">
    <citation type="journal article" date="2019" name="Int. J. Syst. Evol. Microbiol.">
        <title>The Global Catalogue of Microorganisms (GCM) 10K type strain sequencing project: providing services to taxonomists for standard genome sequencing and annotation.</title>
        <authorList>
            <consortium name="The Broad Institute Genomics Platform"/>
            <consortium name="The Broad Institute Genome Sequencing Center for Infectious Disease"/>
            <person name="Wu L."/>
            <person name="Ma J."/>
        </authorList>
    </citation>
    <scope>NUCLEOTIDE SEQUENCE [LARGE SCALE GENOMIC DNA]</scope>
    <source>
        <strain evidence="11 12">XZYJT29</strain>
    </source>
</reference>
<dbReference type="InterPro" id="IPR006685">
    <property type="entry name" value="MscS_channel_2nd"/>
</dbReference>
<sequence length="309" mass="32865">MLARVALPPAQTETGTSTPTPGVGPDELFDFAPTVVRIGWFVLGAALVLIVGWYLLEPAVSRVVRRRNRNNPTIHDAITRYVRVFVVLLAIVVGAGMAGLANVLTSSAIVVAAGTLAVGVAAQTVVGSLVSGLVLVFDPEFSVGNYIEWDDGRGTVEAITLRVTRVESPDGALVTVPNTILTGQPITRPFGRGRYRVVERVGIDYADDVDEAKAILVATARDIDAVSADPEPVAFVDELADDAVVLRTHFWLAATGQPEVADVRSRFAQAVRDRFEEAGITISPAPQQELLGRIAVDERAASSETDESA</sequence>
<dbReference type="PANTHER" id="PTHR30221">
    <property type="entry name" value="SMALL-CONDUCTANCE MECHANOSENSITIVE CHANNEL"/>
    <property type="match status" value="1"/>
</dbReference>
<dbReference type="Gene3D" id="3.30.70.100">
    <property type="match status" value="1"/>
</dbReference>
<feature type="transmembrane region" description="Helical" evidence="8">
    <location>
        <begin position="81"/>
        <end position="103"/>
    </location>
</feature>
<comment type="similarity">
    <text evidence="2">Belongs to the MscS (TC 1.A.23) family.</text>
</comment>
<gene>
    <name evidence="11" type="ORF">ACFQMA_06730</name>
</gene>
<dbReference type="Pfam" id="PF21082">
    <property type="entry name" value="MS_channel_3rd"/>
    <property type="match status" value="1"/>
</dbReference>
<dbReference type="Gene3D" id="1.10.287.1260">
    <property type="match status" value="1"/>
</dbReference>
<dbReference type="InterPro" id="IPR010920">
    <property type="entry name" value="LSM_dom_sf"/>
</dbReference>
<feature type="domain" description="Mechanosensitive ion channel MscS C-terminal" evidence="10">
    <location>
        <begin position="200"/>
        <end position="282"/>
    </location>
</feature>
<evidence type="ECO:0000256" key="4">
    <source>
        <dbReference type="ARBA" id="ARBA00022692"/>
    </source>
</evidence>
<keyword evidence="12" id="KW-1185">Reference proteome</keyword>
<feature type="transmembrane region" description="Helical" evidence="8">
    <location>
        <begin position="109"/>
        <end position="137"/>
    </location>
</feature>
<evidence type="ECO:0000256" key="6">
    <source>
        <dbReference type="ARBA" id="ARBA00023136"/>
    </source>
</evidence>
<comment type="subcellular location">
    <subcellularLocation>
        <location evidence="1">Cell membrane</location>
        <topology evidence="1">Multi-pass membrane protein</topology>
    </subcellularLocation>
</comment>
<evidence type="ECO:0000256" key="3">
    <source>
        <dbReference type="ARBA" id="ARBA00022475"/>
    </source>
</evidence>
<feature type="transmembrane region" description="Helical" evidence="8">
    <location>
        <begin position="38"/>
        <end position="60"/>
    </location>
</feature>
<evidence type="ECO:0000313" key="12">
    <source>
        <dbReference type="Proteomes" id="UP001596432"/>
    </source>
</evidence>
<dbReference type="SUPFAM" id="SSF50182">
    <property type="entry name" value="Sm-like ribonucleoproteins"/>
    <property type="match status" value="1"/>
</dbReference>
<dbReference type="InterPro" id="IPR049278">
    <property type="entry name" value="MS_channel_C"/>
</dbReference>
<dbReference type="InterPro" id="IPR045275">
    <property type="entry name" value="MscS_archaea/bacteria_type"/>
</dbReference>
<dbReference type="Pfam" id="PF00924">
    <property type="entry name" value="MS_channel_2nd"/>
    <property type="match status" value="1"/>
</dbReference>
<dbReference type="EMBL" id="JBHTAS010000001">
    <property type="protein sequence ID" value="MFC7139532.1"/>
    <property type="molecule type" value="Genomic_DNA"/>
</dbReference>
<dbReference type="Proteomes" id="UP001596432">
    <property type="component" value="Unassembled WGS sequence"/>
</dbReference>
<evidence type="ECO:0000313" key="11">
    <source>
        <dbReference type="EMBL" id="MFC7139532.1"/>
    </source>
</evidence>
<evidence type="ECO:0000256" key="8">
    <source>
        <dbReference type="SAM" id="Phobius"/>
    </source>
</evidence>
<evidence type="ECO:0000256" key="2">
    <source>
        <dbReference type="ARBA" id="ARBA00008017"/>
    </source>
</evidence>
<feature type="compositionally biased region" description="Low complexity" evidence="7">
    <location>
        <begin position="12"/>
        <end position="23"/>
    </location>
</feature>
<evidence type="ECO:0000256" key="7">
    <source>
        <dbReference type="SAM" id="MobiDB-lite"/>
    </source>
</evidence>
<keyword evidence="6 8" id="KW-0472">Membrane</keyword>
<dbReference type="SUPFAM" id="SSF82689">
    <property type="entry name" value="Mechanosensitive channel protein MscS (YggB), C-terminal domain"/>
    <property type="match status" value="1"/>
</dbReference>
<dbReference type="PANTHER" id="PTHR30221:SF1">
    <property type="entry name" value="SMALL-CONDUCTANCE MECHANOSENSITIVE CHANNEL"/>
    <property type="match status" value="1"/>
</dbReference>
<dbReference type="GO" id="GO:0005886">
    <property type="term" value="C:plasma membrane"/>
    <property type="evidence" value="ECO:0007669"/>
    <property type="project" value="UniProtKB-SubCell"/>
</dbReference>
<proteinExistence type="inferred from homology"/>
<feature type="region of interest" description="Disordered" evidence="7">
    <location>
        <begin position="1"/>
        <end position="23"/>
    </location>
</feature>
<dbReference type="GeneID" id="78819791"/>
<evidence type="ECO:0000259" key="9">
    <source>
        <dbReference type="Pfam" id="PF00924"/>
    </source>
</evidence>
<keyword evidence="3" id="KW-1003">Cell membrane</keyword>
<accession>A0ABD5Y244</accession>
<comment type="caution">
    <text evidence="11">The sequence shown here is derived from an EMBL/GenBank/DDBJ whole genome shotgun (WGS) entry which is preliminary data.</text>
</comment>
<organism evidence="11 12">
    <name type="scientific">Halosimplex aquaticum</name>
    <dbReference type="NCBI Taxonomy" id="3026162"/>
    <lineage>
        <taxon>Archaea</taxon>
        <taxon>Methanobacteriati</taxon>
        <taxon>Methanobacteriota</taxon>
        <taxon>Stenosarchaea group</taxon>
        <taxon>Halobacteria</taxon>
        <taxon>Halobacteriales</taxon>
        <taxon>Haloarculaceae</taxon>
        <taxon>Halosimplex</taxon>
    </lineage>
</organism>
<keyword evidence="4 8" id="KW-0812">Transmembrane</keyword>
<protein>
    <submittedName>
        <fullName evidence="11">Mechanosensitive ion channel family protein</fullName>
    </submittedName>
</protein>
<dbReference type="InterPro" id="IPR023408">
    <property type="entry name" value="MscS_beta-dom_sf"/>
</dbReference>
<feature type="domain" description="Mechanosensitive ion channel MscS" evidence="9">
    <location>
        <begin position="124"/>
        <end position="186"/>
    </location>
</feature>
<evidence type="ECO:0000259" key="10">
    <source>
        <dbReference type="Pfam" id="PF21082"/>
    </source>
</evidence>
<dbReference type="RefSeq" id="WP_274325118.1">
    <property type="nucleotide sequence ID" value="NZ_CP118158.1"/>
</dbReference>